<evidence type="ECO:0000256" key="19">
    <source>
        <dbReference type="ARBA" id="ARBA00029943"/>
    </source>
</evidence>
<dbReference type="GO" id="GO:0003887">
    <property type="term" value="F:DNA-directed DNA polymerase activity"/>
    <property type="evidence" value="ECO:0007669"/>
    <property type="project" value="UniProtKB-KW"/>
</dbReference>
<proteinExistence type="predicted"/>
<sequence length="858" mass="97768">MALNLYRKKRNFGETPEPSGKKEKASEKFTFVVQRHDASHLHYDFRLEMEGVLKSWAVPKGPSMKAGERRLAIHVEDHPLAYGKFFGEIPEGNYGAGIVEIWDNGTYVPLEPDTVKSAEKLLLHQYYKGDLKFILNGKHLKGAFALVRMNDGTDKNWLLIKKSDEYAVKSYNIASIDPVKPFHKKKTSGSKEKATAQKKNKPAISKDLETDAEPEIPKTNIEKAWQKLKKPMLATLSTSHEDNPDWMYEPKYDGYRAVTKINRGKVEIVSRNGNSFNKQYAALIPELEKFEDDLILDGEIVIEDNKGISNFQLLQNYITTKKGVLRYYVFDILYLNGYPVTELPFTQRRELLEAVFAKVKLANVQPSPVVKGKGMQLMKRLTKLGYEGIIAKDSRSAYFSGVRSDFWLKIKTRQSLEAVICGYTAPQNSRKFFGSLILGIHDHGKLVYIGNCGTGFTEATLEELHQQFEKLKISKSPFDAPPKMTGQKGKPTWITPRLVCNVEFANWTKDKHLRVPVFMGLRTDKKESEIMIDNDTQPDEAGKKASFSVRKYQEDDQEIRIGGKKLKVTNQNKIYFPESGITKGEIIDYYRKISKWILPYLKNRPESLNRHPGGITKPGFYQKDMDTGQIPEWVRTEKQYSKSNEEYLDYLICDNEATLVYMANLGCIEINPWHSTFDKPDYPDYMIMDLDPGAIGFKEVVRTALKIRNICMEIGIETFCKTSGATGLHVYVPLKKRYTYDEIKLFGELLATAVQQQLPETTSIERTVSKRSDKVYIDFLQNHKGQTIAAAYSVRPKPGATVSTPLEWTEVNARLDPKEFTIHTIFDRIKQKGDLWKGVLGKGANIEKALGKLEAMLA</sequence>
<evidence type="ECO:0000256" key="21">
    <source>
        <dbReference type="SAM" id="MobiDB-lite"/>
    </source>
</evidence>
<name>A0A556MQ93_9FLAO</name>
<comment type="cofactor">
    <cofactor evidence="1">
        <name>Mn(2+)</name>
        <dbReference type="ChEBI" id="CHEBI:29035"/>
    </cofactor>
</comment>
<dbReference type="NCBIfam" id="TIGR02776">
    <property type="entry name" value="NHEJ_ligase_prk"/>
    <property type="match status" value="1"/>
</dbReference>
<keyword evidence="14" id="KW-0238">DNA-binding</keyword>
<keyword evidence="24" id="KW-1185">Reference proteome</keyword>
<dbReference type="InterPro" id="IPR014146">
    <property type="entry name" value="LigD_ligase_dom"/>
</dbReference>
<dbReference type="GO" id="GO:0004527">
    <property type="term" value="F:exonuclease activity"/>
    <property type="evidence" value="ECO:0007669"/>
    <property type="project" value="UniProtKB-KW"/>
</dbReference>
<keyword evidence="8" id="KW-0547">Nucleotide-binding</keyword>
<dbReference type="InterPro" id="IPR014143">
    <property type="entry name" value="NHEJ_ligase_prk"/>
</dbReference>
<protein>
    <recommendedName>
        <fullName evidence="2">DNA ligase (ATP)</fullName>
        <ecNumber evidence="2">6.5.1.1</ecNumber>
    </recommendedName>
    <alternativeName>
        <fullName evidence="19">NHEJ DNA polymerase</fullName>
    </alternativeName>
</protein>
<feature type="domain" description="ATP-dependent DNA ligase family profile" evidence="22">
    <location>
        <begin position="327"/>
        <end position="455"/>
    </location>
</feature>
<evidence type="ECO:0000256" key="4">
    <source>
        <dbReference type="ARBA" id="ARBA00022679"/>
    </source>
</evidence>
<dbReference type="CDD" id="cd07906">
    <property type="entry name" value="Adenylation_DNA_ligase_LigD_LigC"/>
    <property type="match status" value="1"/>
</dbReference>
<dbReference type="InterPro" id="IPR012309">
    <property type="entry name" value="DNA_ligase_ATP-dep_C"/>
</dbReference>
<keyword evidence="13" id="KW-0239">DNA-directed DNA polymerase</keyword>
<dbReference type="SUPFAM" id="SSF50249">
    <property type="entry name" value="Nucleic acid-binding proteins"/>
    <property type="match status" value="1"/>
</dbReference>
<evidence type="ECO:0000256" key="11">
    <source>
        <dbReference type="ARBA" id="ARBA00022839"/>
    </source>
</evidence>
<dbReference type="Pfam" id="PF21686">
    <property type="entry name" value="LigD_Prim-Pol"/>
    <property type="match status" value="1"/>
</dbReference>
<keyword evidence="7" id="KW-0479">Metal-binding</keyword>
<dbReference type="CDD" id="cd04865">
    <property type="entry name" value="LigD_Pol_like_2"/>
    <property type="match status" value="1"/>
</dbReference>
<dbReference type="CDD" id="cd07971">
    <property type="entry name" value="OBF_DNA_ligase_LigD"/>
    <property type="match status" value="1"/>
</dbReference>
<dbReference type="Pfam" id="PF04679">
    <property type="entry name" value="DNA_ligase_A_C"/>
    <property type="match status" value="1"/>
</dbReference>
<evidence type="ECO:0000313" key="23">
    <source>
        <dbReference type="EMBL" id="TSJ42076.1"/>
    </source>
</evidence>
<dbReference type="NCBIfam" id="TIGR02778">
    <property type="entry name" value="ligD_pol"/>
    <property type="match status" value="1"/>
</dbReference>
<keyword evidence="5" id="KW-0548">Nucleotidyltransferase</keyword>
<keyword evidence="15" id="KW-0233">DNA recombination</keyword>
<evidence type="ECO:0000256" key="20">
    <source>
        <dbReference type="ARBA" id="ARBA00034003"/>
    </source>
</evidence>
<dbReference type="InterPro" id="IPR014144">
    <property type="entry name" value="LigD_PE_domain"/>
</dbReference>
<evidence type="ECO:0000256" key="2">
    <source>
        <dbReference type="ARBA" id="ARBA00012727"/>
    </source>
</evidence>
<dbReference type="GO" id="GO:0006310">
    <property type="term" value="P:DNA recombination"/>
    <property type="evidence" value="ECO:0007669"/>
    <property type="project" value="UniProtKB-KW"/>
</dbReference>
<evidence type="ECO:0000256" key="12">
    <source>
        <dbReference type="ARBA" id="ARBA00022840"/>
    </source>
</evidence>
<dbReference type="InterPro" id="IPR014145">
    <property type="entry name" value="LigD_pol_dom"/>
</dbReference>
<dbReference type="GO" id="GO:0005524">
    <property type="term" value="F:ATP binding"/>
    <property type="evidence" value="ECO:0007669"/>
    <property type="project" value="UniProtKB-KW"/>
</dbReference>
<evidence type="ECO:0000256" key="6">
    <source>
        <dbReference type="ARBA" id="ARBA00022722"/>
    </source>
</evidence>
<comment type="catalytic activity">
    <reaction evidence="20">
        <text>ATP + (deoxyribonucleotide)n-3'-hydroxyl + 5'-phospho-(deoxyribonucleotide)m = (deoxyribonucleotide)n+m + AMP + diphosphate.</text>
        <dbReference type="EC" id="6.5.1.1"/>
    </reaction>
</comment>
<dbReference type="GO" id="GO:0003677">
    <property type="term" value="F:DNA binding"/>
    <property type="evidence" value="ECO:0007669"/>
    <property type="project" value="UniProtKB-KW"/>
</dbReference>
<evidence type="ECO:0000313" key="24">
    <source>
        <dbReference type="Proteomes" id="UP000316008"/>
    </source>
</evidence>
<dbReference type="InterPro" id="IPR012310">
    <property type="entry name" value="DNA_ligase_ATP-dep_cent"/>
</dbReference>
<reference evidence="23 24" key="1">
    <citation type="submission" date="2019-07" db="EMBL/GenBank/DDBJ databases">
        <authorList>
            <person name="Huq M.A."/>
        </authorList>
    </citation>
    <scope>NUCLEOTIDE SEQUENCE [LARGE SCALE GENOMIC DNA]</scope>
    <source>
        <strain evidence="23 24">MAH-3</strain>
    </source>
</reference>
<dbReference type="Gene3D" id="3.90.920.10">
    <property type="entry name" value="DNA primase, PRIM domain"/>
    <property type="match status" value="1"/>
</dbReference>
<dbReference type="Proteomes" id="UP000316008">
    <property type="component" value="Unassembled WGS sequence"/>
</dbReference>
<dbReference type="EC" id="6.5.1.1" evidence="2"/>
<dbReference type="PANTHER" id="PTHR42705:SF2">
    <property type="entry name" value="BIFUNCTIONAL NON-HOMOLOGOUS END JOINING PROTEIN LIGD"/>
    <property type="match status" value="1"/>
</dbReference>
<dbReference type="PROSITE" id="PS50160">
    <property type="entry name" value="DNA_LIGASE_A3"/>
    <property type="match status" value="1"/>
</dbReference>
<comment type="caution">
    <text evidence="23">The sequence shown here is derived from an EMBL/GenBank/DDBJ whole genome shotgun (WGS) entry which is preliminary data.</text>
</comment>
<evidence type="ECO:0000256" key="15">
    <source>
        <dbReference type="ARBA" id="ARBA00023172"/>
    </source>
</evidence>
<evidence type="ECO:0000256" key="17">
    <source>
        <dbReference type="ARBA" id="ARBA00023211"/>
    </source>
</evidence>
<dbReference type="GO" id="GO:0046872">
    <property type="term" value="F:metal ion binding"/>
    <property type="evidence" value="ECO:0007669"/>
    <property type="project" value="UniProtKB-KW"/>
</dbReference>
<keyword evidence="18" id="KW-0511">Multifunctional enzyme</keyword>
<keyword evidence="3 23" id="KW-0436">Ligase</keyword>
<evidence type="ECO:0000256" key="5">
    <source>
        <dbReference type="ARBA" id="ARBA00022695"/>
    </source>
</evidence>
<keyword evidence="12" id="KW-0067">ATP-binding</keyword>
<evidence type="ECO:0000256" key="18">
    <source>
        <dbReference type="ARBA" id="ARBA00023268"/>
    </source>
</evidence>
<evidence type="ECO:0000256" key="14">
    <source>
        <dbReference type="ARBA" id="ARBA00023125"/>
    </source>
</evidence>
<dbReference type="RefSeq" id="WP_144333707.1">
    <property type="nucleotide sequence ID" value="NZ_VLPL01000006.1"/>
</dbReference>
<organism evidence="23 24">
    <name type="scientific">Fluviicola chungangensis</name>
    <dbReference type="NCBI Taxonomy" id="2597671"/>
    <lineage>
        <taxon>Bacteria</taxon>
        <taxon>Pseudomonadati</taxon>
        <taxon>Bacteroidota</taxon>
        <taxon>Flavobacteriia</taxon>
        <taxon>Flavobacteriales</taxon>
        <taxon>Crocinitomicaceae</taxon>
        <taxon>Fluviicola</taxon>
    </lineage>
</organism>
<keyword evidence="10" id="KW-0378">Hydrolase</keyword>
<feature type="region of interest" description="Disordered" evidence="21">
    <location>
        <begin position="182"/>
        <end position="213"/>
    </location>
</feature>
<keyword evidence="6" id="KW-0540">Nuclease</keyword>
<dbReference type="OrthoDB" id="9802472at2"/>
<evidence type="ECO:0000256" key="13">
    <source>
        <dbReference type="ARBA" id="ARBA00022932"/>
    </source>
</evidence>
<dbReference type="InterPro" id="IPR012340">
    <property type="entry name" value="NA-bd_OB-fold"/>
</dbReference>
<dbReference type="AlphaFoldDB" id="A0A556MQ93"/>
<dbReference type="Gene3D" id="3.30.470.30">
    <property type="entry name" value="DNA ligase/mRNA capping enzyme"/>
    <property type="match status" value="1"/>
</dbReference>
<dbReference type="PANTHER" id="PTHR42705">
    <property type="entry name" value="BIFUNCTIONAL NON-HOMOLOGOUS END JOINING PROTEIN LIGD"/>
    <property type="match status" value="1"/>
</dbReference>
<evidence type="ECO:0000259" key="22">
    <source>
        <dbReference type="PROSITE" id="PS50160"/>
    </source>
</evidence>
<keyword evidence="17" id="KW-0464">Manganese</keyword>
<dbReference type="InterPro" id="IPR052171">
    <property type="entry name" value="NHEJ_LigD"/>
</dbReference>
<gene>
    <name evidence="23" type="primary">ligD</name>
    <name evidence="23" type="ORF">FO442_13395</name>
</gene>
<dbReference type="Gene3D" id="2.40.50.140">
    <property type="entry name" value="Nucleic acid-binding proteins"/>
    <property type="match status" value="1"/>
</dbReference>
<dbReference type="Pfam" id="PF13298">
    <property type="entry name" value="LigD_N"/>
    <property type="match status" value="1"/>
</dbReference>
<evidence type="ECO:0000256" key="1">
    <source>
        <dbReference type="ARBA" id="ARBA00001936"/>
    </source>
</evidence>
<keyword evidence="11" id="KW-0269">Exonuclease</keyword>
<dbReference type="Gene3D" id="3.30.1490.70">
    <property type="match status" value="1"/>
</dbReference>
<evidence type="ECO:0000256" key="16">
    <source>
        <dbReference type="ARBA" id="ARBA00023204"/>
    </source>
</evidence>
<keyword evidence="16" id="KW-0234">DNA repair</keyword>
<keyword evidence="4" id="KW-0808">Transferase</keyword>
<keyword evidence="9" id="KW-0227">DNA damage</keyword>
<dbReference type="NCBIfam" id="TIGR02777">
    <property type="entry name" value="LigD_PE_dom"/>
    <property type="match status" value="1"/>
</dbReference>
<accession>A0A556MQ93</accession>
<dbReference type="SUPFAM" id="SSF56091">
    <property type="entry name" value="DNA ligase/mRNA capping enzyme, catalytic domain"/>
    <property type="match status" value="1"/>
</dbReference>
<dbReference type="GO" id="GO:0003910">
    <property type="term" value="F:DNA ligase (ATP) activity"/>
    <property type="evidence" value="ECO:0007669"/>
    <property type="project" value="UniProtKB-EC"/>
</dbReference>
<evidence type="ECO:0000256" key="9">
    <source>
        <dbReference type="ARBA" id="ARBA00022763"/>
    </source>
</evidence>
<evidence type="ECO:0000256" key="3">
    <source>
        <dbReference type="ARBA" id="ARBA00022598"/>
    </source>
</evidence>
<evidence type="ECO:0000256" key="10">
    <source>
        <dbReference type="ARBA" id="ARBA00022801"/>
    </source>
</evidence>
<dbReference type="EMBL" id="VLPL01000006">
    <property type="protein sequence ID" value="TSJ42076.1"/>
    <property type="molecule type" value="Genomic_DNA"/>
</dbReference>
<dbReference type="GO" id="GO:0006281">
    <property type="term" value="P:DNA repair"/>
    <property type="evidence" value="ECO:0007669"/>
    <property type="project" value="UniProtKB-KW"/>
</dbReference>
<evidence type="ECO:0000256" key="8">
    <source>
        <dbReference type="ARBA" id="ARBA00022741"/>
    </source>
</evidence>
<dbReference type="Pfam" id="PF01068">
    <property type="entry name" value="DNA_ligase_A_M"/>
    <property type="match status" value="1"/>
</dbReference>
<evidence type="ECO:0000256" key="7">
    <source>
        <dbReference type="ARBA" id="ARBA00022723"/>
    </source>
</evidence>
<dbReference type="NCBIfam" id="TIGR02779">
    <property type="entry name" value="NHEJ_ligase_lig"/>
    <property type="match status" value="1"/>
</dbReference>